<name>A0A502G219_9GAMM</name>
<comment type="caution">
    <text evidence="1">The sequence shown here is derived from an EMBL/GenBank/DDBJ whole genome shotgun (WGS) entry which is preliminary data.</text>
</comment>
<accession>A0A502G219</accession>
<protein>
    <submittedName>
        <fullName evidence="1">Sugar phosphate isomerase/epimerase</fullName>
    </submittedName>
</protein>
<sequence>MKKEIVVVMAAYGNDNVRALGGQAALLPVIADAGADGVEIRRELLTEADLTNLTGLAEKIRQKNLFTVYSVPESLFVEGGKVNPSLPKFLDEAATLGARSLKVALGYFKAGADLTPLKVTLGSHPVKLVVENDQTSDCGILSQMNAFMFAATALHLPLTMAFDMANWLWVGQDPIAAADLVAQHVGYVHVKAAEKRGDKWHAVALDDSDGSWKPLLAKLPQDVPRGIEFPLEGKDLTAVTRHYVELLREDAAQA</sequence>
<dbReference type="Proteomes" id="UP000317663">
    <property type="component" value="Unassembled WGS sequence"/>
</dbReference>
<evidence type="ECO:0000313" key="2">
    <source>
        <dbReference type="Proteomes" id="UP000317663"/>
    </source>
</evidence>
<reference evidence="1 2" key="1">
    <citation type="journal article" date="2019" name="Environ. Microbiol.">
        <title>Species interactions and distinct microbial communities in high Arctic permafrost affected cryosols are associated with the CH4 and CO2 gas fluxes.</title>
        <authorList>
            <person name="Altshuler I."/>
            <person name="Hamel J."/>
            <person name="Turney S."/>
            <person name="Magnuson E."/>
            <person name="Levesque R."/>
            <person name="Greer C."/>
            <person name="Whyte L.G."/>
        </authorList>
    </citation>
    <scope>NUCLEOTIDE SEQUENCE [LARGE SCALE GENOMIC DNA]</scope>
    <source>
        <strain evidence="1 2">E4</strain>
    </source>
</reference>
<organism evidence="1 2">
    <name type="scientific">Ewingella americana</name>
    <dbReference type="NCBI Taxonomy" id="41202"/>
    <lineage>
        <taxon>Bacteria</taxon>
        <taxon>Pseudomonadati</taxon>
        <taxon>Pseudomonadota</taxon>
        <taxon>Gammaproteobacteria</taxon>
        <taxon>Enterobacterales</taxon>
        <taxon>Yersiniaceae</taxon>
        <taxon>Ewingella</taxon>
    </lineage>
</organism>
<dbReference type="InterPro" id="IPR036237">
    <property type="entry name" value="Xyl_isomerase-like_sf"/>
</dbReference>
<keyword evidence="1" id="KW-0413">Isomerase</keyword>
<dbReference type="AlphaFoldDB" id="A0A502G219"/>
<dbReference type="OrthoDB" id="2237247at2"/>
<evidence type="ECO:0000313" key="1">
    <source>
        <dbReference type="EMBL" id="TPG55612.1"/>
    </source>
</evidence>
<dbReference type="GO" id="GO:0016853">
    <property type="term" value="F:isomerase activity"/>
    <property type="evidence" value="ECO:0007669"/>
    <property type="project" value="UniProtKB-KW"/>
</dbReference>
<dbReference type="EMBL" id="RCZD01000018">
    <property type="protein sequence ID" value="TPG55612.1"/>
    <property type="molecule type" value="Genomic_DNA"/>
</dbReference>
<keyword evidence="2" id="KW-1185">Reference proteome</keyword>
<gene>
    <name evidence="1" type="ORF">EAH77_23405</name>
</gene>
<dbReference type="SUPFAM" id="SSF51658">
    <property type="entry name" value="Xylose isomerase-like"/>
    <property type="match status" value="1"/>
</dbReference>
<dbReference type="Gene3D" id="3.20.20.150">
    <property type="entry name" value="Divalent-metal-dependent TIM barrel enzymes"/>
    <property type="match status" value="1"/>
</dbReference>
<dbReference type="RefSeq" id="WP_140475556.1">
    <property type="nucleotide sequence ID" value="NZ_RCZD01000018.1"/>
</dbReference>
<proteinExistence type="predicted"/>